<evidence type="ECO:0000256" key="1">
    <source>
        <dbReference type="RuleBase" id="RU362114"/>
    </source>
</evidence>
<organism evidence="3 4">
    <name type="scientific">Acropora cervicornis</name>
    <name type="common">Staghorn coral</name>
    <dbReference type="NCBI Taxonomy" id="6130"/>
    <lineage>
        <taxon>Eukaryota</taxon>
        <taxon>Metazoa</taxon>
        <taxon>Cnidaria</taxon>
        <taxon>Anthozoa</taxon>
        <taxon>Hexacorallia</taxon>
        <taxon>Scleractinia</taxon>
        <taxon>Astrocoeniina</taxon>
        <taxon>Acroporidae</taxon>
        <taxon>Acropora</taxon>
    </lineage>
</organism>
<feature type="domain" description="PARP catalytic" evidence="2">
    <location>
        <begin position="443"/>
        <end position="642"/>
    </location>
</feature>
<keyword evidence="1" id="KW-0328">Glycosyltransferase</keyword>
<dbReference type="EC" id="2.4.2.-" evidence="1"/>
<name>A0AAD9V1K7_ACRCE</name>
<keyword evidence="1" id="KW-0808">Transferase</keyword>
<reference evidence="3" key="2">
    <citation type="journal article" date="2023" name="Science">
        <title>Genomic signatures of disease resistance in endangered staghorn corals.</title>
        <authorList>
            <person name="Vollmer S.V."/>
            <person name="Selwyn J.D."/>
            <person name="Despard B.A."/>
            <person name="Roesel C.L."/>
        </authorList>
    </citation>
    <scope>NUCLEOTIDE SEQUENCE</scope>
    <source>
        <strain evidence="3">K2</strain>
    </source>
</reference>
<dbReference type="PANTHER" id="PTHR45740:SF2">
    <property type="entry name" value="POLY [ADP-RIBOSE] POLYMERASE"/>
    <property type="match status" value="1"/>
</dbReference>
<dbReference type="Proteomes" id="UP001249851">
    <property type="component" value="Unassembled WGS sequence"/>
</dbReference>
<dbReference type="InterPro" id="IPR051712">
    <property type="entry name" value="ARTD-AVP"/>
</dbReference>
<dbReference type="SUPFAM" id="SSF56399">
    <property type="entry name" value="ADP-ribosylation"/>
    <property type="match status" value="1"/>
</dbReference>
<dbReference type="PANTHER" id="PTHR45740">
    <property type="entry name" value="POLY [ADP-RIBOSE] POLYMERASE"/>
    <property type="match status" value="1"/>
</dbReference>
<sequence length="642" mass="71351">MNISDPCSPHNVSGWESGTFQGDDTTLSEMLPACDDVNLSKHLRMLWDDPNLKSTINNLLLDEDTPGLDQEISIVPEHTTSFQKRCAVKQQTQRGRDTLQIGAGIDKRVVSIDIDKRKNSSVCSSAEVVENLQCGNKGLESDDEVVFIKSVSSPGIQPCRRMRCPDSGLSSESEESSICLCQKDGAPCPSKKKARKSPIVIIDDDINDGISYQSPKKKTNSSCRPVARESSSVCDRSASSLTAISDEGDNEFSDVVVSGSKKNATGINEPVIIPGNQVSTSSCVPWANSSFLYDLEILKKVFPCADPDNVCFLLDKYADRFDRVALVGKELGSIPNPREMVKVPVLFVPWFWQLEGASISPFSVVESMALEKEYSTRYSMCFGDTCGNIKLPGSDERYYVDFATMTMICGKGQKTKIFRGLSCDEGSMGPSGRKLVPEDSLAVPASWEEQTRDVELISVCPGSAEWNHVEGSVKRSLREAQVTDIQRIQNKWLYRKYAVQRHLIKEKNGPTCVNEKELFHATRSTSPSLIWQGEDGFDMRHSSDGMWGRGTYFASEASYSHLGYFHYNAERKTFQLFLAHVLTGDSISLPPNRNIKMPPLKRWSTIRYDSVNGVTQGCLVYILYKLDMAYPAYLINYTIGLS</sequence>
<dbReference type="GO" id="GO:0005634">
    <property type="term" value="C:nucleus"/>
    <property type="evidence" value="ECO:0007669"/>
    <property type="project" value="TreeGrafter"/>
</dbReference>
<dbReference type="PROSITE" id="PS51059">
    <property type="entry name" value="PARP_CATALYTIC"/>
    <property type="match status" value="1"/>
</dbReference>
<gene>
    <name evidence="3" type="ORF">P5673_019916</name>
</gene>
<dbReference type="Gene3D" id="3.90.228.10">
    <property type="match status" value="1"/>
</dbReference>
<dbReference type="EMBL" id="JARQWQ010000047">
    <property type="protein sequence ID" value="KAK2557929.1"/>
    <property type="molecule type" value="Genomic_DNA"/>
</dbReference>
<keyword evidence="4" id="KW-1185">Reference proteome</keyword>
<evidence type="ECO:0000313" key="3">
    <source>
        <dbReference type="EMBL" id="KAK2557929.1"/>
    </source>
</evidence>
<evidence type="ECO:0000313" key="4">
    <source>
        <dbReference type="Proteomes" id="UP001249851"/>
    </source>
</evidence>
<dbReference type="InterPro" id="IPR012317">
    <property type="entry name" value="Poly(ADP-ribose)pol_cat_dom"/>
</dbReference>
<dbReference type="AlphaFoldDB" id="A0AAD9V1K7"/>
<accession>A0AAD9V1K7</accession>
<evidence type="ECO:0000259" key="2">
    <source>
        <dbReference type="PROSITE" id="PS51059"/>
    </source>
</evidence>
<dbReference type="GO" id="GO:1990404">
    <property type="term" value="F:NAD+-protein mono-ADP-ribosyltransferase activity"/>
    <property type="evidence" value="ECO:0007669"/>
    <property type="project" value="TreeGrafter"/>
</dbReference>
<comment type="caution">
    <text evidence="3">The sequence shown here is derived from an EMBL/GenBank/DDBJ whole genome shotgun (WGS) entry which is preliminary data.</text>
</comment>
<keyword evidence="1" id="KW-0520">NAD</keyword>
<protein>
    <recommendedName>
        <fullName evidence="1">Poly [ADP-ribose] polymerase</fullName>
        <shortName evidence="1">PARP</shortName>
        <ecNumber evidence="1">2.4.2.-</ecNumber>
    </recommendedName>
</protein>
<proteinExistence type="predicted"/>
<dbReference type="Pfam" id="PF00644">
    <property type="entry name" value="PARP"/>
    <property type="match status" value="1"/>
</dbReference>
<reference evidence="3" key="1">
    <citation type="journal article" date="2023" name="G3 (Bethesda)">
        <title>Whole genome assembly and annotation of the endangered Caribbean coral Acropora cervicornis.</title>
        <authorList>
            <person name="Selwyn J.D."/>
            <person name="Vollmer S.V."/>
        </authorList>
    </citation>
    <scope>NUCLEOTIDE SEQUENCE</scope>
    <source>
        <strain evidence="3">K2</strain>
    </source>
</reference>
<dbReference type="GO" id="GO:0003950">
    <property type="term" value="F:NAD+ poly-ADP-ribosyltransferase activity"/>
    <property type="evidence" value="ECO:0007669"/>
    <property type="project" value="UniProtKB-UniRule"/>
</dbReference>